<dbReference type="InterPro" id="IPR023091">
    <property type="entry name" value="MetalPrtase_cat_dom_sf_prd"/>
</dbReference>
<keyword evidence="3 7" id="KW-0479">Metal-binding</keyword>
<dbReference type="Proteomes" id="UP001202550">
    <property type="component" value="Unassembled WGS sequence"/>
</dbReference>
<dbReference type="InterPro" id="IPR020549">
    <property type="entry name" value="YbeY_CS"/>
</dbReference>
<evidence type="ECO:0000256" key="5">
    <source>
        <dbReference type="ARBA" id="ARBA00022801"/>
    </source>
</evidence>
<keyword evidence="6 7" id="KW-0862">Zinc</keyword>
<dbReference type="PANTHER" id="PTHR46986">
    <property type="entry name" value="ENDORIBONUCLEASE YBEY, CHLOROPLASTIC"/>
    <property type="match status" value="1"/>
</dbReference>
<sequence length="172" mass="18553">MLDLVHEAGDWDLSALHGLAEPAARATLSHVDLPAAEYEIALLACDDARIADLNAQFRGKPTPTNVLSWPAWDLSAATEGDTPDLPPEGDVDDPESLGNIALAFETCAREAEEQRKPFSAHVTHLIVHSVLHLLGYDHIRDKDAALMEETEIAILASMGLPNPYEGGAEMPL</sequence>
<dbReference type="EC" id="3.1.-.-" evidence="7"/>
<comment type="cofactor">
    <cofactor evidence="7">
        <name>Zn(2+)</name>
        <dbReference type="ChEBI" id="CHEBI:29105"/>
    </cofactor>
    <text evidence="7">Binds 1 zinc ion.</text>
</comment>
<keyword evidence="7" id="KW-0963">Cytoplasm</keyword>
<evidence type="ECO:0000256" key="1">
    <source>
        <dbReference type="ARBA" id="ARBA00010875"/>
    </source>
</evidence>
<keyword evidence="7" id="KW-0690">Ribosome biogenesis</keyword>
<comment type="caution">
    <text evidence="8">The sequence shown here is derived from an EMBL/GenBank/DDBJ whole genome shotgun (WGS) entry which is preliminary data.</text>
</comment>
<evidence type="ECO:0000256" key="2">
    <source>
        <dbReference type="ARBA" id="ARBA00022722"/>
    </source>
</evidence>
<keyword evidence="4 7" id="KW-0255">Endonuclease</keyword>
<feature type="binding site" evidence="7">
    <location>
        <position position="132"/>
    </location>
    <ligand>
        <name>Zn(2+)</name>
        <dbReference type="ChEBI" id="CHEBI:29105"/>
        <note>catalytic</note>
    </ligand>
</feature>
<accession>A0ABT0LZE8</accession>
<dbReference type="PANTHER" id="PTHR46986:SF1">
    <property type="entry name" value="ENDORIBONUCLEASE YBEY, CHLOROPLASTIC"/>
    <property type="match status" value="1"/>
</dbReference>
<dbReference type="PROSITE" id="PS01306">
    <property type="entry name" value="UPF0054"/>
    <property type="match status" value="1"/>
</dbReference>
<evidence type="ECO:0000313" key="9">
    <source>
        <dbReference type="Proteomes" id="UP001202550"/>
    </source>
</evidence>
<evidence type="ECO:0000256" key="6">
    <source>
        <dbReference type="ARBA" id="ARBA00022833"/>
    </source>
</evidence>
<keyword evidence="5 7" id="KW-0378">Hydrolase</keyword>
<evidence type="ECO:0000256" key="3">
    <source>
        <dbReference type="ARBA" id="ARBA00022723"/>
    </source>
</evidence>
<dbReference type="Pfam" id="PF02130">
    <property type="entry name" value="YbeY"/>
    <property type="match status" value="1"/>
</dbReference>
<dbReference type="NCBIfam" id="TIGR00043">
    <property type="entry name" value="rRNA maturation RNase YbeY"/>
    <property type="match status" value="1"/>
</dbReference>
<protein>
    <recommendedName>
        <fullName evidence="7">Endoribonuclease YbeY</fullName>
        <ecNumber evidence="7">3.1.-.-</ecNumber>
    </recommendedName>
</protein>
<gene>
    <name evidence="7 8" type="primary">ybeY</name>
    <name evidence="8" type="ORF">M3N55_04500</name>
</gene>
<dbReference type="SUPFAM" id="SSF55486">
    <property type="entry name" value="Metalloproteases ('zincins'), catalytic domain"/>
    <property type="match status" value="1"/>
</dbReference>
<evidence type="ECO:0000256" key="4">
    <source>
        <dbReference type="ARBA" id="ARBA00022759"/>
    </source>
</evidence>
<reference evidence="8 9" key="1">
    <citation type="submission" date="2022-05" db="EMBL/GenBank/DDBJ databases">
        <title>Seasonal and diel survey of microbial diversity of the Tyrrhenian coast.</title>
        <authorList>
            <person name="Gattoni G."/>
            <person name="Corral P."/>
        </authorList>
    </citation>
    <scope>NUCLEOTIDE SEQUENCE [LARGE SCALE GENOMIC DNA]</scope>
    <source>
        <strain evidence="8 9">V10</strain>
    </source>
</reference>
<keyword evidence="9" id="KW-1185">Reference proteome</keyword>
<dbReference type="HAMAP" id="MF_00009">
    <property type="entry name" value="Endoribonucl_YbeY"/>
    <property type="match status" value="1"/>
</dbReference>
<keyword evidence="2 7" id="KW-0540">Nuclease</keyword>
<feature type="binding site" evidence="7">
    <location>
        <position position="138"/>
    </location>
    <ligand>
        <name>Zn(2+)</name>
        <dbReference type="ChEBI" id="CHEBI:29105"/>
        <note>catalytic</note>
    </ligand>
</feature>
<comment type="similarity">
    <text evidence="1 7">Belongs to the endoribonuclease YbeY family.</text>
</comment>
<dbReference type="Gene3D" id="3.40.390.30">
    <property type="entry name" value="Metalloproteases ('zincins'), catalytic domain"/>
    <property type="match status" value="1"/>
</dbReference>
<name>A0ABT0LZE8_9RHOB</name>
<keyword evidence="7" id="KW-0698">rRNA processing</keyword>
<evidence type="ECO:0000256" key="7">
    <source>
        <dbReference type="HAMAP-Rule" id="MF_00009"/>
    </source>
</evidence>
<evidence type="ECO:0000313" key="8">
    <source>
        <dbReference type="EMBL" id="MCL1627981.1"/>
    </source>
</evidence>
<comment type="subcellular location">
    <subcellularLocation>
        <location evidence="7">Cytoplasm</location>
    </subcellularLocation>
</comment>
<proteinExistence type="inferred from homology"/>
<dbReference type="EMBL" id="JALZWP010000003">
    <property type="protein sequence ID" value="MCL1627981.1"/>
    <property type="molecule type" value="Genomic_DNA"/>
</dbReference>
<feature type="binding site" evidence="7">
    <location>
        <position position="128"/>
    </location>
    <ligand>
        <name>Zn(2+)</name>
        <dbReference type="ChEBI" id="CHEBI:29105"/>
        <note>catalytic</note>
    </ligand>
</feature>
<comment type="function">
    <text evidence="7">Single strand-specific metallo-endoribonuclease involved in late-stage 70S ribosome quality control and in maturation of the 3' terminus of the 16S rRNA.</text>
</comment>
<organism evidence="8 9">
    <name type="scientific">Roseinatronobacter domitianus</name>
    <dbReference type="NCBI Taxonomy" id="2940293"/>
    <lineage>
        <taxon>Bacteria</taxon>
        <taxon>Pseudomonadati</taxon>
        <taxon>Pseudomonadota</taxon>
        <taxon>Alphaproteobacteria</taxon>
        <taxon>Rhodobacterales</taxon>
        <taxon>Paracoccaceae</taxon>
        <taxon>Roseinatronobacter</taxon>
    </lineage>
</organism>
<dbReference type="InterPro" id="IPR002036">
    <property type="entry name" value="YbeY"/>
</dbReference>